<accession>A0A365XPE5</accession>
<reference evidence="7 8" key="1">
    <citation type="submission" date="2018-05" db="EMBL/GenBank/DDBJ databases">
        <title>Chitinophaga sp. K3CV102501T nov., isolated from isolated from a monsoon evergreen broad-leaved forest soil.</title>
        <authorList>
            <person name="Lv Y."/>
        </authorList>
    </citation>
    <scope>NUCLEOTIDE SEQUENCE [LARGE SCALE GENOMIC DNA]</scope>
    <source>
        <strain evidence="7 8">GDMCC 1.1325</strain>
    </source>
</reference>
<comment type="caution">
    <text evidence="7">The sequence shown here is derived from an EMBL/GenBank/DDBJ whole genome shotgun (WGS) entry which is preliminary data.</text>
</comment>
<evidence type="ECO:0000313" key="7">
    <source>
        <dbReference type="EMBL" id="RBL88223.1"/>
    </source>
</evidence>
<evidence type="ECO:0000256" key="4">
    <source>
        <dbReference type="ARBA" id="ARBA00023125"/>
    </source>
</evidence>
<dbReference type="NCBIfam" id="TIGR02937">
    <property type="entry name" value="sigma70-ECF"/>
    <property type="match status" value="1"/>
</dbReference>
<keyword evidence="8" id="KW-1185">Reference proteome</keyword>
<dbReference type="RefSeq" id="WP_113616975.1">
    <property type="nucleotide sequence ID" value="NZ_QFFJ01000002.1"/>
</dbReference>
<dbReference type="Proteomes" id="UP000253410">
    <property type="component" value="Unassembled WGS sequence"/>
</dbReference>
<dbReference type="SUPFAM" id="SSF88946">
    <property type="entry name" value="Sigma2 domain of RNA polymerase sigma factors"/>
    <property type="match status" value="1"/>
</dbReference>
<sequence length="187" mass="22084">MTTHPDQRYLDGLLSNDTRLVREIYERFARKIRRFITQHQGSEEDAADIFQEAIMDLYYQVRHKELRLTYPFEPFFLLICKRKWLNELKKRGRQPVTKKLDDLYDVGEDVFAAAEKVVQEEAQAGMFLEQFARLGEKCREILGRYLTGEAQEQIALAMGVTYGYLRKKKSECMATLLSYVQKQQTRL</sequence>
<proteinExistence type="inferred from homology"/>
<evidence type="ECO:0000256" key="5">
    <source>
        <dbReference type="ARBA" id="ARBA00023163"/>
    </source>
</evidence>
<evidence type="ECO:0000256" key="2">
    <source>
        <dbReference type="ARBA" id="ARBA00023015"/>
    </source>
</evidence>
<dbReference type="EMBL" id="QFFJ01000002">
    <property type="protein sequence ID" value="RBL88223.1"/>
    <property type="molecule type" value="Genomic_DNA"/>
</dbReference>
<dbReference type="GO" id="GO:0003677">
    <property type="term" value="F:DNA binding"/>
    <property type="evidence" value="ECO:0007669"/>
    <property type="project" value="UniProtKB-KW"/>
</dbReference>
<dbReference type="InterPro" id="IPR007627">
    <property type="entry name" value="RNA_pol_sigma70_r2"/>
</dbReference>
<comment type="similarity">
    <text evidence="1">Belongs to the sigma-70 factor family. ECF subfamily.</text>
</comment>
<gene>
    <name evidence="7" type="ORF">DF182_16625</name>
</gene>
<organism evidence="7 8">
    <name type="scientific">Chitinophaga flava</name>
    <dbReference type="NCBI Taxonomy" id="2259036"/>
    <lineage>
        <taxon>Bacteria</taxon>
        <taxon>Pseudomonadati</taxon>
        <taxon>Bacteroidota</taxon>
        <taxon>Chitinophagia</taxon>
        <taxon>Chitinophagales</taxon>
        <taxon>Chitinophagaceae</taxon>
        <taxon>Chitinophaga</taxon>
    </lineage>
</organism>
<dbReference type="OrthoDB" id="1099849at2"/>
<dbReference type="SUPFAM" id="SSF88659">
    <property type="entry name" value="Sigma3 and sigma4 domains of RNA polymerase sigma factors"/>
    <property type="match status" value="1"/>
</dbReference>
<name>A0A365XPE5_9BACT</name>
<dbReference type="InterPro" id="IPR013324">
    <property type="entry name" value="RNA_pol_sigma_r3/r4-like"/>
</dbReference>
<keyword evidence="4" id="KW-0238">DNA-binding</keyword>
<dbReference type="InterPro" id="IPR039425">
    <property type="entry name" value="RNA_pol_sigma-70-like"/>
</dbReference>
<evidence type="ECO:0000259" key="6">
    <source>
        <dbReference type="Pfam" id="PF04542"/>
    </source>
</evidence>
<dbReference type="GO" id="GO:0016987">
    <property type="term" value="F:sigma factor activity"/>
    <property type="evidence" value="ECO:0007669"/>
    <property type="project" value="UniProtKB-KW"/>
</dbReference>
<dbReference type="PANTHER" id="PTHR43133:SF8">
    <property type="entry name" value="RNA POLYMERASE SIGMA FACTOR HI_1459-RELATED"/>
    <property type="match status" value="1"/>
</dbReference>
<dbReference type="GO" id="GO:0006352">
    <property type="term" value="P:DNA-templated transcription initiation"/>
    <property type="evidence" value="ECO:0007669"/>
    <property type="project" value="InterPro"/>
</dbReference>
<evidence type="ECO:0000256" key="3">
    <source>
        <dbReference type="ARBA" id="ARBA00023082"/>
    </source>
</evidence>
<dbReference type="InterPro" id="IPR014284">
    <property type="entry name" value="RNA_pol_sigma-70_dom"/>
</dbReference>
<protein>
    <submittedName>
        <fullName evidence="7">Sigma-70 family RNA polymerase sigma factor</fullName>
    </submittedName>
</protein>
<dbReference type="InterPro" id="IPR013325">
    <property type="entry name" value="RNA_pol_sigma_r2"/>
</dbReference>
<dbReference type="Gene3D" id="1.10.1740.10">
    <property type="match status" value="1"/>
</dbReference>
<dbReference type="Pfam" id="PF04542">
    <property type="entry name" value="Sigma70_r2"/>
    <property type="match status" value="1"/>
</dbReference>
<keyword evidence="3" id="KW-0731">Sigma factor</keyword>
<feature type="domain" description="RNA polymerase sigma-70 region 2" evidence="6">
    <location>
        <begin position="24"/>
        <end position="93"/>
    </location>
</feature>
<keyword evidence="5" id="KW-0804">Transcription</keyword>
<evidence type="ECO:0000313" key="8">
    <source>
        <dbReference type="Proteomes" id="UP000253410"/>
    </source>
</evidence>
<evidence type="ECO:0000256" key="1">
    <source>
        <dbReference type="ARBA" id="ARBA00010641"/>
    </source>
</evidence>
<dbReference type="PANTHER" id="PTHR43133">
    <property type="entry name" value="RNA POLYMERASE ECF-TYPE SIGMA FACTO"/>
    <property type="match status" value="1"/>
</dbReference>
<dbReference type="AlphaFoldDB" id="A0A365XPE5"/>
<keyword evidence="2" id="KW-0805">Transcription regulation</keyword>